<feature type="compositionally biased region" description="Basic residues" evidence="1">
    <location>
        <begin position="633"/>
        <end position="643"/>
    </location>
</feature>
<proteinExistence type="predicted"/>
<evidence type="ECO:0000313" key="3">
    <source>
        <dbReference type="EMBL" id="KAJ5732644.1"/>
    </source>
</evidence>
<evidence type="ECO:0000259" key="2">
    <source>
        <dbReference type="SMART" id="SM00731"/>
    </source>
</evidence>
<feature type="region of interest" description="Disordered" evidence="1">
    <location>
        <begin position="633"/>
        <end position="659"/>
    </location>
</feature>
<dbReference type="Pfam" id="PF17283">
    <property type="entry name" value="Zn_ribbon_SprT"/>
    <property type="match status" value="1"/>
</dbReference>
<protein>
    <recommendedName>
        <fullName evidence="2">SprT-like domain-containing protein</fullName>
    </recommendedName>
</protein>
<dbReference type="PANTHER" id="PTHR23099">
    <property type="entry name" value="TRANSCRIPTIONAL REGULATOR"/>
    <property type="match status" value="1"/>
</dbReference>
<evidence type="ECO:0000313" key="4">
    <source>
        <dbReference type="Proteomes" id="UP001215712"/>
    </source>
</evidence>
<dbReference type="GO" id="GO:0006950">
    <property type="term" value="P:response to stress"/>
    <property type="evidence" value="ECO:0007669"/>
    <property type="project" value="UniProtKB-ARBA"/>
</dbReference>
<feature type="region of interest" description="Disordered" evidence="1">
    <location>
        <begin position="323"/>
        <end position="360"/>
    </location>
</feature>
<keyword evidence="4" id="KW-1185">Reference proteome</keyword>
<feature type="region of interest" description="Disordered" evidence="1">
    <location>
        <begin position="1"/>
        <end position="249"/>
    </location>
</feature>
<comment type="caution">
    <text evidence="3">The sequence shown here is derived from an EMBL/GenBank/DDBJ whole genome shotgun (WGS) entry which is preliminary data.</text>
</comment>
<feature type="compositionally biased region" description="Basic and acidic residues" evidence="1">
    <location>
        <begin position="429"/>
        <end position="452"/>
    </location>
</feature>
<reference evidence="3" key="1">
    <citation type="journal article" date="2023" name="IMA Fungus">
        <title>Comparative genomic study of the Penicillium genus elucidates a diverse pangenome and 15 lateral gene transfer events.</title>
        <authorList>
            <person name="Petersen C."/>
            <person name="Sorensen T."/>
            <person name="Nielsen M.R."/>
            <person name="Sondergaard T.E."/>
            <person name="Sorensen J.L."/>
            <person name="Fitzpatrick D.A."/>
            <person name="Frisvad J.C."/>
            <person name="Nielsen K.L."/>
        </authorList>
    </citation>
    <scope>NUCLEOTIDE SEQUENCE</scope>
    <source>
        <strain evidence="3">IBT 17514</strain>
    </source>
</reference>
<dbReference type="InterPro" id="IPR035240">
    <property type="entry name" value="SprT_Zn_ribbon"/>
</dbReference>
<dbReference type="InterPro" id="IPR006640">
    <property type="entry name" value="SprT-like_domain"/>
</dbReference>
<accession>A0AAD6HRA6</accession>
<feature type="compositionally biased region" description="Polar residues" evidence="1">
    <location>
        <begin position="647"/>
        <end position="659"/>
    </location>
</feature>
<dbReference type="Proteomes" id="UP001215712">
    <property type="component" value="Unassembled WGS sequence"/>
</dbReference>
<dbReference type="Pfam" id="PF10263">
    <property type="entry name" value="SprT-like"/>
    <property type="match status" value="1"/>
</dbReference>
<dbReference type="SMART" id="SM00731">
    <property type="entry name" value="SprT"/>
    <property type="match status" value="1"/>
</dbReference>
<dbReference type="PANTHER" id="PTHR23099:SF0">
    <property type="entry name" value="GERM CELL NUCLEAR ACIDIC PROTEIN"/>
    <property type="match status" value="1"/>
</dbReference>
<sequence>MARLNTAKSEPMQGFPRQSRLNHNFHDSYGASTTDRPPRLRYPQATSQKQKKGSGAIFDIFDDADQFDNTNLDTDQSSPSTSPTKLKRTRTLKSAKTNSLLLPLNQRPSHRTNFKIETDDYDKENDLTEYGTDSYSAVGSPASYRSMVSQNANRTPARSRTMNTSFSHQSPEAEDTENFGDNSFNSLDDFIVSDNEDISYQEASEPEVEIEVQRNATPSPPPKPSRRRLMRGRRPGSQKDQTEQDSFIGDSLALEVKIPESVKIPSSATQVLHDANDLSIKLGGLNIDEDSKKQPLTGTRDARPKLDTPTKAVKSAAVINIESSPPSIKTDDAPIFQLKSPTKKRAPVPPTPHRESTDAFWDQEITNTWIDQHSPRKVNSIERSTIDLLRDFDDSDNEGSSRDSSLSLSSIGSSRDSSEPKTPSKTALRKAEAAARKKAKEDEKNQKSAWDSSKDTLAKDLLHELDQRVTDGEFSRLTKDSGGVKIIWSKTLVSTAGRANYKYGFKQPGGPRIHTGSIELAEHIITDEYRLINTLTHEFCHLLNYIISRVTDNPHGESFKRWGQRCEEAMRDHPIYGGRIHVTTKHSYKIDFKYVWACVGCGQTYGRKSKSIDPARVRCGQCKGCLEQIKPKPRNVSPKKKNPTVRAASTGSSASQSDD</sequence>
<feature type="region of interest" description="Disordered" evidence="1">
    <location>
        <begin position="288"/>
        <end position="311"/>
    </location>
</feature>
<feature type="compositionally biased region" description="Acidic residues" evidence="1">
    <location>
        <begin position="194"/>
        <end position="210"/>
    </location>
</feature>
<feature type="region of interest" description="Disordered" evidence="1">
    <location>
        <begin position="391"/>
        <end position="452"/>
    </location>
</feature>
<feature type="compositionally biased region" description="Polar residues" evidence="1">
    <location>
        <begin position="146"/>
        <end position="170"/>
    </location>
</feature>
<name>A0AAD6HRA6_9EURO</name>
<evidence type="ECO:0000256" key="1">
    <source>
        <dbReference type="SAM" id="MobiDB-lite"/>
    </source>
</evidence>
<dbReference type="AlphaFoldDB" id="A0AAD6HRA6"/>
<dbReference type="GO" id="GO:0005634">
    <property type="term" value="C:nucleus"/>
    <property type="evidence" value="ECO:0007669"/>
    <property type="project" value="TreeGrafter"/>
</dbReference>
<feature type="domain" description="SprT-like" evidence="2">
    <location>
        <begin position="463"/>
        <end position="629"/>
    </location>
</feature>
<organism evidence="3 4">
    <name type="scientific">Penicillium malachiteum</name>
    <dbReference type="NCBI Taxonomy" id="1324776"/>
    <lineage>
        <taxon>Eukaryota</taxon>
        <taxon>Fungi</taxon>
        <taxon>Dikarya</taxon>
        <taxon>Ascomycota</taxon>
        <taxon>Pezizomycotina</taxon>
        <taxon>Eurotiomycetes</taxon>
        <taxon>Eurotiomycetidae</taxon>
        <taxon>Eurotiales</taxon>
        <taxon>Aspergillaceae</taxon>
        <taxon>Penicillium</taxon>
    </lineage>
</organism>
<gene>
    <name evidence="3" type="ORF">N7493_004125</name>
</gene>
<reference evidence="3" key="2">
    <citation type="submission" date="2023-01" db="EMBL/GenBank/DDBJ databases">
        <authorList>
            <person name="Petersen C."/>
        </authorList>
    </citation>
    <scope>NUCLEOTIDE SEQUENCE</scope>
    <source>
        <strain evidence="3">IBT 17514</strain>
    </source>
</reference>
<feature type="compositionally biased region" description="Basic residues" evidence="1">
    <location>
        <begin position="224"/>
        <end position="236"/>
    </location>
</feature>
<feature type="compositionally biased region" description="Low complexity" evidence="1">
    <location>
        <begin position="402"/>
        <end position="415"/>
    </location>
</feature>
<dbReference type="EMBL" id="JAQJAN010000004">
    <property type="protein sequence ID" value="KAJ5732644.1"/>
    <property type="molecule type" value="Genomic_DNA"/>
</dbReference>